<dbReference type="Pfam" id="PF04828">
    <property type="entry name" value="GFA"/>
    <property type="match status" value="1"/>
</dbReference>
<evidence type="ECO:0000313" key="5">
    <source>
        <dbReference type="EMBL" id="AJY44501.1"/>
    </source>
</evidence>
<organism evidence="5 6">
    <name type="scientific">Martelella endophytica</name>
    <dbReference type="NCBI Taxonomy" id="1486262"/>
    <lineage>
        <taxon>Bacteria</taxon>
        <taxon>Pseudomonadati</taxon>
        <taxon>Pseudomonadota</taxon>
        <taxon>Alphaproteobacteria</taxon>
        <taxon>Hyphomicrobiales</taxon>
        <taxon>Aurantimonadaceae</taxon>
        <taxon>Martelella</taxon>
    </lineage>
</organism>
<feature type="domain" description="CENP-V/GFA" evidence="4">
    <location>
        <begin position="6"/>
        <end position="118"/>
    </location>
</feature>
<dbReference type="PANTHER" id="PTHR28620:SF1">
    <property type="entry name" value="CENP-V_GFA DOMAIN-CONTAINING PROTEIN"/>
    <property type="match status" value="1"/>
</dbReference>
<dbReference type="HOGENOM" id="CLU_055491_7_4_5"/>
<dbReference type="InterPro" id="IPR006913">
    <property type="entry name" value="CENP-V/GFA"/>
</dbReference>
<dbReference type="PROSITE" id="PS51891">
    <property type="entry name" value="CENP_V_GFA"/>
    <property type="match status" value="1"/>
</dbReference>
<evidence type="ECO:0000256" key="2">
    <source>
        <dbReference type="ARBA" id="ARBA00022723"/>
    </source>
</evidence>
<keyword evidence="3" id="KW-0862">Zinc</keyword>
<dbReference type="Gene3D" id="2.170.150.70">
    <property type="match status" value="1"/>
</dbReference>
<sequence length="118" mass="12833">MAVQHYHGSCQCGAVDFDVEADLDHTVACNCSRCRRLGSVLTFAPRSNFTLNKGGDSVTEYLFNTHHIHHLFCKTCGIQSFSYATGPDGTEMTAINVNCLDDVDPRSLKPVLHDGASA</sequence>
<evidence type="ECO:0000256" key="3">
    <source>
        <dbReference type="ARBA" id="ARBA00022833"/>
    </source>
</evidence>
<dbReference type="InterPro" id="IPR011057">
    <property type="entry name" value="Mss4-like_sf"/>
</dbReference>
<gene>
    <name evidence="5" type="ORF">TM49_00470</name>
</gene>
<dbReference type="InterPro" id="IPR052355">
    <property type="entry name" value="CENP-V-like"/>
</dbReference>
<dbReference type="PANTHER" id="PTHR28620">
    <property type="entry name" value="CENTROMERE PROTEIN V"/>
    <property type="match status" value="1"/>
</dbReference>
<proteinExistence type="inferred from homology"/>
<name>A0A0D5LK38_MAREN</name>
<evidence type="ECO:0000256" key="1">
    <source>
        <dbReference type="ARBA" id="ARBA00005495"/>
    </source>
</evidence>
<comment type="similarity">
    <text evidence="1">Belongs to the Gfa family.</text>
</comment>
<dbReference type="RefSeq" id="WP_045679071.1">
    <property type="nucleotide sequence ID" value="NZ_CP010803.1"/>
</dbReference>
<evidence type="ECO:0000313" key="6">
    <source>
        <dbReference type="Proteomes" id="UP000032611"/>
    </source>
</evidence>
<evidence type="ECO:0000259" key="4">
    <source>
        <dbReference type="PROSITE" id="PS51891"/>
    </source>
</evidence>
<dbReference type="STRING" id="1486262.TM49_00470"/>
<dbReference type="OrthoDB" id="9805575at2"/>
<dbReference type="EMBL" id="CP010803">
    <property type="protein sequence ID" value="AJY44501.1"/>
    <property type="molecule type" value="Genomic_DNA"/>
</dbReference>
<reference evidence="5 6" key="1">
    <citation type="journal article" date="2015" name="Genome Announc.">
        <title>Complete genome sequence of Martelella endophytica YC6887, which has antifungal activity associated with a halophyte.</title>
        <authorList>
            <person name="Khan A."/>
            <person name="Khan H."/>
            <person name="Chung E.J."/>
            <person name="Hossain M.T."/>
            <person name="Chung Y.R."/>
        </authorList>
    </citation>
    <scope>NUCLEOTIDE SEQUENCE [LARGE SCALE GENOMIC DNA]</scope>
    <source>
        <strain evidence="5">YC6887</strain>
    </source>
</reference>
<keyword evidence="2" id="KW-0479">Metal-binding</keyword>
<dbReference type="SUPFAM" id="SSF51316">
    <property type="entry name" value="Mss4-like"/>
    <property type="match status" value="1"/>
</dbReference>
<dbReference type="PATRIC" id="fig|1486262.3.peg.99"/>
<protein>
    <submittedName>
        <fullName evidence="5">Aldehyde-activating protein</fullName>
    </submittedName>
</protein>
<keyword evidence="6" id="KW-1185">Reference proteome</keyword>
<dbReference type="GO" id="GO:0016846">
    <property type="term" value="F:carbon-sulfur lyase activity"/>
    <property type="evidence" value="ECO:0007669"/>
    <property type="project" value="InterPro"/>
</dbReference>
<dbReference type="KEGG" id="mey:TM49_00470"/>
<dbReference type="AlphaFoldDB" id="A0A0D5LK38"/>
<dbReference type="GO" id="GO:0046872">
    <property type="term" value="F:metal ion binding"/>
    <property type="evidence" value="ECO:0007669"/>
    <property type="project" value="UniProtKB-KW"/>
</dbReference>
<dbReference type="Proteomes" id="UP000032611">
    <property type="component" value="Chromosome"/>
</dbReference>
<accession>A0A0D5LK38</accession>